<gene>
    <name evidence="5" type="ORF">PROFUN_01669</name>
</gene>
<reference evidence="5 6" key="1">
    <citation type="journal article" date="2018" name="Genome Biol. Evol.">
        <title>Multiple Roots of Fruiting Body Formation in Amoebozoa.</title>
        <authorList>
            <person name="Hillmann F."/>
            <person name="Forbes G."/>
            <person name="Novohradska S."/>
            <person name="Ferling I."/>
            <person name="Riege K."/>
            <person name="Groth M."/>
            <person name="Westermann M."/>
            <person name="Marz M."/>
            <person name="Spaller T."/>
            <person name="Winckler T."/>
            <person name="Schaap P."/>
            <person name="Glockner G."/>
        </authorList>
    </citation>
    <scope>NUCLEOTIDE SEQUENCE [LARGE SCALE GENOMIC DNA]</scope>
    <source>
        <strain evidence="5 6">Jena</strain>
    </source>
</reference>
<dbReference type="GO" id="GO:0006355">
    <property type="term" value="P:regulation of DNA-templated transcription"/>
    <property type="evidence" value="ECO:0007669"/>
    <property type="project" value="TreeGrafter"/>
</dbReference>
<protein>
    <recommendedName>
        <fullName evidence="4">Homeobox domain-containing protein</fullName>
    </recommendedName>
</protein>
<evidence type="ECO:0000259" key="4">
    <source>
        <dbReference type="PROSITE" id="PS50071"/>
    </source>
</evidence>
<keyword evidence="2 3" id="KW-0371">Homeobox</keyword>
<dbReference type="Gene3D" id="1.10.10.60">
    <property type="entry name" value="Homeodomain-like"/>
    <property type="match status" value="1"/>
</dbReference>
<dbReference type="GO" id="GO:0005634">
    <property type="term" value="C:nucleus"/>
    <property type="evidence" value="ECO:0007669"/>
    <property type="project" value="UniProtKB-SubCell"/>
</dbReference>
<dbReference type="InterPro" id="IPR051775">
    <property type="entry name" value="Homeobox_domain"/>
</dbReference>
<feature type="domain" description="Homeobox" evidence="4">
    <location>
        <begin position="111"/>
        <end position="171"/>
    </location>
</feature>
<dbReference type="AlphaFoldDB" id="A0A2P6MW89"/>
<keyword evidence="6" id="KW-1185">Reference proteome</keyword>
<dbReference type="SMART" id="SM00389">
    <property type="entry name" value="HOX"/>
    <property type="match status" value="1"/>
</dbReference>
<dbReference type="PANTHER" id="PTHR24323">
    <property type="entry name" value="CEH-10 HOMEODOMAIN-CONTAINING HOMOLOG"/>
    <property type="match status" value="1"/>
</dbReference>
<name>A0A2P6MW89_9EUKA</name>
<dbReference type="PANTHER" id="PTHR24323:SF7">
    <property type="entry name" value="HOMEOBOX DOMAIN-CONTAINING PROTEIN"/>
    <property type="match status" value="1"/>
</dbReference>
<dbReference type="PROSITE" id="PS50071">
    <property type="entry name" value="HOMEOBOX_2"/>
    <property type="match status" value="1"/>
</dbReference>
<dbReference type="OrthoDB" id="6159439at2759"/>
<dbReference type="SUPFAM" id="SSF46689">
    <property type="entry name" value="Homeodomain-like"/>
    <property type="match status" value="1"/>
</dbReference>
<evidence type="ECO:0000256" key="2">
    <source>
        <dbReference type="PROSITE-ProRule" id="PRU00108"/>
    </source>
</evidence>
<comment type="subcellular location">
    <subcellularLocation>
        <location evidence="1 2 3">Nucleus</location>
    </subcellularLocation>
</comment>
<evidence type="ECO:0000256" key="3">
    <source>
        <dbReference type="RuleBase" id="RU000682"/>
    </source>
</evidence>
<feature type="DNA-binding region" description="Homeobox" evidence="2">
    <location>
        <begin position="113"/>
        <end position="172"/>
    </location>
</feature>
<keyword evidence="2 3" id="KW-0238">DNA-binding</keyword>
<dbReference type="InterPro" id="IPR001356">
    <property type="entry name" value="HD"/>
</dbReference>
<dbReference type="GO" id="GO:0000976">
    <property type="term" value="F:transcription cis-regulatory region binding"/>
    <property type="evidence" value="ECO:0007669"/>
    <property type="project" value="TreeGrafter"/>
</dbReference>
<organism evidence="5 6">
    <name type="scientific">Planoprotostelium fungivorum</name>
    <dbReference type="NCBI Taxonomy" id="1890364"/>
    <lineage>
        <taxon>Eukaryota</taxon>
        <taxon>Amoebozoa</taxon>
        <taxon>Evosea</taxon>
        <taxon>Variosea</taxon>
        <taxon>Cavosteliida</taxon>
        <taxon>Cavosteliaceae</taxon>
        <taxon>Planoprotostelium</taxon>
    </lineage>
</organism>
<evidence type="ECO:0000256" key="1">
    <source>
        <dbReference type="ARBA" id="ARBA00004123"/>
    </source>
</evidence>
<evidence type="ECO:0000313" key="5">
    <source>
        <dbReference type="EMBL" id="PRP75953.1"/>
    </source>
</evidence>
<dbReference type="Pfam" id="PF00046">
    <property type="entry name" value="Homeodomain"/>
    <property type="match status" value="1"/>
</dbReference>
<dbReference type="CDD" id="cd00086">
    <property type="entry name" value="homeodomain"/>
    <property type="match status" value="1"/>
</dbReference>
<keyword evidence="2 3" id="KW-0539">Nucleus</keyword>
<dbReference type="InterPro" id="IPR009057">
    <property type="entry name" value="Homeodomain-like_sf"/>
</dbReference>
<accession>A0A2P6MW89</accession>
<dbReference type="InParanoid" id="A0A2P6MW89"/>
<sequence>MQLRLSRAAQPQLTVPSSREVPGFLQFLLKTSSCEYSRNPDVLRMRNFHRFRWRFLATHCISPDALRVQGHTSFGSNIISNMDVKDLLCTSPICTPQTEEKNVFFYRPAKQQKVDCRRVFTDEQQEVLEIEYENEAYPNIVRREYLAHRLGTSVRRISIWFQNKRQRNKTKGRRDTG</sequence>
<comment type="caution">
    <text evidence="5">The sequence shown here is derived from an EMBL/GenBank/DDBJ whole genome shotgun (WGS) entry which is preliminary data.</text>
</comment>
<evidence type="ECO:0000313" key="6">
    <source>
        <dbReference type="Proteomes" id="UP000241769"/>
    </source>
</evidence>
<dbReference type="Proteomes" id="UP000241769">
    <property type="component" value="Unassembled WGS sequence"/>
</dbReference>
<dbReference type="EMBL" id="MDYQ01000353">
    <property type="protein sequence ID" value="PRP75953.1"/>
    <property type="molecule type" value="Genomic_DNA"/>
</dbReference>
<proteinExistence type="predicted"/>